<dbReference type="KEGG" id="psyt:DSAG12_02409"/>
<dbReference type="SUPFAM" id="SSF52058">
    <property type="entry name" value="L domain-like"/>
    <property type="match status" value="1"/>
</dbReference>
<organism evidence="2 3">
    <name type="scientific">Promethearchaeum syntrophicum</name>
    <dbReference type="NCBI Taxonomy" id="2594042"/>
    <lineage>
        <taxon>Archaea</taxon>
        <taxon>Promethearchaeati</taxon>
        <taxon>Promethearchaeota</taxon>
        <taxon>Promethearchaeia</taxon>
        <taxon>Promethearchaeales</taxon>
        <taxon>Promethearchaeaceae</taxon>
        <taxon>Promethearchaeum</taxon>
    </lineage>
</organism>
<dbReference type="Gene3D" id="3.80.10.10">
    <property type="entry name" value="Ribonuclease Inhibitor"/>
    <property type="match status" value="1"/>
</dbReference>
<evidence type="ECO:0000256" key="1">
    <source>
        <dbReference type="SAM" id="Phobius"/>
    </source>
</evidence>
<dbReference type="AlphaFoldDB" id="A0A5B9DBF0"/>
<evidence type="ECO:0000313" key="2">
    <source>
        <dbReference type="EMBL" id="QEE16579.1"/>
    </source>
</evidence>
<feature type="transmembrane region" description="Helical" evidence="1">
    <location>
        <begin position="102"/>
        <end position="119"/>
    </location>
</feature>
<reference evidence="2 3" key="1">
    <citation type="journal article" date="2020" name="Nature">
        <title>Isolation of an archaeon at the prokaryote-eukaryote interface.</title>
        <authorList>
            <person name="Imachi H."/>
            <person name="Nobu M.K."/>
            <person name="Nakahara N."/>
            <person name="Morono Y."/>
            <person name="Ogawara M."/>
            <person name="Takaki Y."/>
            <person name="Takano Y."/>
            <person name="Uematsu K."/>
            <person name="Ikuta T."/>
            <person name="Ito M."/>
            <person name="Matsui Y."/>
            <person name="Miyazaki M."/>
            <person name="Murata K."/>
            <person name="Saito Y."/>
            <person name="Sakai S."/>
            <person name="Song C."/>
            <person name="Tasumi E."/>
            <person name="Yamanaka Y."/>
            <person name="Yamaguchi T."/>
            <person name="Kamagata Y."/>
            <person name="Tamaki H."/>
            <person name="Takai K."/>
        </authorList>
    </citation>
    <scope>NUCLEOTIDE SEQUENCE [LARGE SCALE GENOMIC DNA]</scope>
    <source>
        <strain evidence="2 3">MK-D1</strain>
    </source>
</reference>
<dbReference type="EMBL" id="CP042905">
    <property type="protein sequence ID" value="QEE16579.1"/>
    <property type="molecule type" value="Genomic_DNA"/>
</dbReference>
<proteinExistence type="predicted"/>
<sequence length="339" mass="40411">MSKTKSTKKTNIVSTSYVRNQARRKVLQTEAKREREGRKLGFFLLKNQFRENYGLLKWDLLLTILLLAAFFWGRGLTFLAIIVYLQIYVASYFIFNYRKYRLAPFIMSFSILPFIIYIMSPNFERYLDPDLMELFKSSFLFSTWAILSYGAFWFIIIYKNRREYQNAQEKELCLVCGKQKEDFVIHMGHFLCKECYLEQAYKLKNFNGIDIYMWDYEVLSYLEHQIGEKIPNYNLTEENNIFKPEFENKLFFSVEENSVTAISIPNKRIKLNLPEEIGLLHTLRFLNFPGNQISKLPYSMRTLFQLKFLNLKNNPLEYLPGHSLKSLTLLKRRGCNILR</sequence>
<keyword evidence="1" id="KW-0812">Transmembrane</keyword>
<keyword evidence="3" id="KW-1185">Reference proteome</keyword>
<gene>
    <name evidence="2" type="ORF">DSAG12_02409</name>
</gene>
<feature type="transmembrane region" description="Helical" evidence="1">
    <location>
        <begin position="55"/>
        <end position="72"/>
    </location>
</feature>
<feature type="transmembrane region" description="Helical" evidence="1">
    <location>
        <begin position="139"/>
        <end position="158"/>
    </location>
</feature>
<dbReference type="InterPro" id="IPR032675">
    <property type="entry name" value="LRR_dom_sf"/>
</dbReference>
<keyword evidence="1" id="KW-1133">Transmembrane helix</keyword>
<evidence type="ECO:0000313" key="3">
    <source>
        <dbReference type="Proteomes" id="UP000321408"/>
    </source>
</evidence>
<dbReference type="RefSeq" id="WP_147663452.1">
    <property type="nucleotide sequence ID" value="NZ_CP042905.2"/>
</dbReference>
<reference evidence="2 3" key="2">
    <citation type="journal article" date="2024" name="Int. J. Syst. Evol. Microbiol.">
        <title>Promethearchaeum syntrophicum gen. nov., sp. nov., an anaerobic, obligately syntrophic archaeon, the first isolate of the lineage 'Asgard' archaea, and proposal of the new archaeal phylum Promethearchaeota phyl. nov. and kingdom Promethearchaeati regn. nov.</title>
        <authorList>
            <person name="Imachi H."/>
            <person name="Nobu M.K."/>
            <person name="Kato S."/>
            <person name="Takaki Y."/>
            <person name="Miyazaki M."/>
            <person name="Miyata M."/>
            <person name="Ogawara M."/>
            <person name="Saito Y."/>
            <person name="Sakai S."/>
            <person name="Tahara Y.O."/>
            <person name="Takano Y."/>
            <person name="Tasumi E."/>
            <person name="Uematsu K."/>
            <person name="Yoshimura T."/>
            <person name="Itoh T."/>
            <person name="Ohkuma M."/>
            <person name="Takai K."/>
        </authorList>
    </citation>
    <scope>NUCLEOTIDE SEQUENCE [LARGE SCALE GENOMIC DNA]</scope>
    <source>
        <strain evidence="2 3">MK-D1</strain>
    </source>
</reference>
<protein>
    <submittedName>
        <fullName evidence="2">Leucine-rich repeat domain-containing protein</fullName>
    </submittedName>
</protein>
<name>A0A5B9DBF0_9ARCH</name>
<dbReference type="PANTHER" id="PTHR47186">
    <property type="entry name" value="LEUCINE-RICH REPEAT-CONTAINING PROTEIN 57"/>
    <property type="match status" value="1"/>
</dbReference>
<feature type="transmembrane region" description="Helical" evidence="1">
    <location>
        <begin position="78"/>
        <end position="95"/>
    </location>
</feature>
<keyword evidence="1" id="KW-0472">Membrane</keyword>
<dbReference type="GeneID" id="41330396"/>
<dbReference type="Proteomes" id="UP000321408">
    <property type="component" value="Chromosome"/>
</dbReference>
<accession>A0A5B9DBF0</accession>